<proteinExistence type="predicted"/>
<evidence type="ECO:0000313" key="3">
    <source>
        <dbReference type="Proteomes" id="UP000828390"/>
    </source>
</evidence>
<gene>
    <name evidence="2" type="ORF">DPMN_145005</name>
</gene>
<reference evidence="2" key="2">
    <citation type="submission" date="2020-11" db="EMBL/GenBank/DDBJ databases">
        <authorList>
            <person name="McCartney M.A."/>
            <person name="Auch B."/>
            <person name="Kono T."/>
            <person name="Mallez S."/>
            <person name="Becker A."/>
            <person name="Gohl D.M."/>
            <person name="Silverstein K.A.T."/>
            <person name="Koren S."/>
            <person name="Bechman K.B."/>
            <person name="Herman A."/>
            <person name="Abrahante J.E."/>
            <person name="Garbe J."/>
        </authorList>
    </citation>
    <scope>NUCLEOTIDE SEQUENCE</scope>
    <source>
        <strain evidence="2">Duluth1</strain>
        <tissue evidence="2">Whole animal</tissue>
    </source>
</reference>
<evidence type="ECO:0000256" key="1">
    <source>
        <dbReference type="SAM" id="MobiDB-lite"/>
    </source>
</evidence>
<name>A0A9D4F497_DREPO</name>
<keyword evidence="3" id="KW-1185">Reference proteome</keyword>
<feature type="region of interest" description="Disordered" evidence="1">
    <location>
        <begin position="1"/>
        <end position="24"/>
    </location>
</feature>
<dbReference type="AlphaFoldDB" id="A0A9D4F497"/>
<accession>A0A9D4F497</accession>
<sequence length="60" mass="6562">MGHVDPRFIKHQLPHQLTSQQEGQPPLLQRGLMSLLLPLSSEKEKEVGAKTLQNGSGATC</sequence>
<dbReference type="EMBL" id="JAIWYP010000007">
    <property type="protein sequence ID" value="KAH3791517.1"/>
    <property type="molecule type" value="Genomic_DNA"/>
</dbReference>
<evidence type="ECO:0000313" key="2">
    <source>
        <dbReference type="EMBL" id="KAH3791517.1"/>
    </source>
</evidence>
<reference evidence="2" key="1">
    <citation type="journal article" date="2019" name="bioRxiv">
        <title>The Genome of the Zebra Mussel, Dreissena polymorpha: A Resource for Invasive Species Research.</title>
        <authorList>
            <person name="McCartney M.A."/>
            <person name="Auch B."/>
            <person name="Kono T."/>
            <person name="Mallez S."/>
            <person name="Zhang Y."/>
            <person name="Obille A."/>
            <person name="Becker A."/>
            <person name="Abrahante J.E."/>
            <person name="Garbe J."/>
            <person name="Badalamenti J.P."/>
            <person name="Herman A."/>
            <person name="Mangelson H."/>
            <person name="Liachko I."/>
            <person name="Sullivan S."/>
            <person name="Sone E.D."/>
            <person name="Koren S."/>
            <person name="Silverstein K.A.T."/>
            <person name="Beckman K.B."/>
            <person name="Gohl D.M."/>
        </authorList>
    </citation>
    <scope>NUCLEOTIDE SEQUENCE</scope>
    <source>
        <strain evidence="2">Duluth1</strain>
        <tissue evidence="2">Whole animal</tissue>
    </source>
</reference>
<organism evidence="2 3">
    <name type="scientific">Dreissena polymorpha</name>
    <name type="common">Zebra mussel</name>
    <name type="synonym">Mytilus polymorpha</name>
    <dbReference type="NCBI Taxonomy" id="45954"/>
    <lineage>
        <taxon>Eukaryota</taxon>
        <taxon>Metazoa</taxon>
        <taxon>Spiralia</taxon>
        <taxon>Lophotrochozoa</taxon>
        <taxon>Mollusca</taxon>
        <taxon>Bivalvia</taxon>
        <taxon>Autobranchia</taxon>
        <taxon>Heteroconchia</taxon>
        <taxon>Euheterodonta</taxon>
        <taxon>Imparidentia</taxon>
        <taxon>Neoheterodontei</taxon>
        <taxon>Myida</taxon>
        <taxon>Dreissenoidea</taxon>
        <taxon>Dreissenidae</taxon>
        <taxon>Dreissena</taxon>
    </lineage>
</organism>
<comment type="caution">
    <text evidence="2">The sequence shown here is derived from an EMBL/GenBank/DDBJ whole genome shotgun (WGS) entry which is preliminary data.</text>
</comment>
<protein>
    <submittedName>
        <fullName evidence="2">Uncharacterized protein</fullName>
    </submittedName>
</protein>
<dbReference type="Proteomes" id="UP000828390">
    <property type="component" value="Unassembled WGS sequence"/>
</dbReference>